<sequence>MKTVLTLDQLVDLFQAESGQDLYVRWSKGPEADMSSGGPGPQASRDALTGMALPGLSASPLKVEPWWDDRPLRLWLARRIYDYRHLRELRGPGVRPWVFQGTETARGPDNEPLVVCDRPLAWLTDDVLHEAQELVDEQGSREWGPMDRSNAT</sequence>
<dbReference type="OrthoDB" id="3531920at2"/>
<dbReference type="EMBL" id="FORP01000005">
    <property type="protein sequence ID" value="SFJ38059.1"/>
    <property type="molecule type" value="Genomic_DNA"/>
</dbReference>
<accession>A0A1I3QX62</accession>
<evidence type="ECO:0000313" key="2">
    <source>
        <dbReference type="Proteomes" id="UP000199025"/>
    </source>
</evidence>
<reference evidence="1 2" key="1">
    <citation type="submission" date="2016-10" db="EMBL/GenBank/DDBJ databases">
        <authorList>
            <person name="de Groot N.N."/>
        </authorList>
    </citation>
    <scope>NUCLEOTIDE SEQUENCE [LARGE SCALE GENOMIC DNA]</scope>
    <source>
        <strain evidence="1 2">DSM 44468</strain>
    </source>
</reference>
<protein>
    <submittedName>
        <fullName evidence="1">Uncharacterized protein</fullName>
    </submittedName>
</protein>
<dbReference type="RefSeq" id="WP_091505675.1">
    <property type="nucleotide sequence ID" value="NZ_FORP01000005.1"/>
</dbReference>
<evidence type="ECO:0000313" key="1">
    <source>
        <dbReference type="EMBL" id="SFJ38059.1"/>
    </source>
</evidence>
<gene>
    <name evidence="1" type="ORF">SAMN05421835_10513</name>
</gene>
<dbReference type="Proteomes" id="UP000199025">
    <property type="component" value="Unassembled WGS sequence"/>
</dbReference>
<dbReference type="AlphaFoldDB" id="A0A1I3QX62"/>
<dbReference type="Pfam" id="PF19593">
    <property type="entry name" value="DUF6098"/>
    <property type="match status" value="1"/>
</dbReference>
<organism evidence="1 2">
    <name type="scientific">Amycolatopsis sacchari</name>
    <dbReference type="NCBI Taxonomy" id="115433"/>
    <lineage>
        <taxon>Bacteria</taxon>
        <taxon>Bacillati</taxon>
        <taxon>Actinomycetota</taxon>
        <taxon>Actinomycetes</taxon>
        <taxon>Pseudonocardiales</taxon>
        <taxon>Pseudonocardiaceae</taxon>
        <taxon>Amycolatopsis</taxon>
    </lineage>
</organism>
<name>A0A1I3QX62_9PSEU</name>
<dbReference type="InterPro" id="IPR046080">
    <property type="entry name" value="DUF6098"/>
</dbReference>
<proteinExistence type="predicted"/>
<dbReference type="STRING" id="115433.SAMN05421835_10513"/>
<keyword evidence="2" id="KW-1185">Reference proteome</keyword>